<dbReference type="GO" id="GO:0050660">
    <property type="term" value="F:flavin adenine dinucleotide binding"/>
    <property type="evidence" value="ECO:0007669"/>
    <property type="project" value="InterPro"/>
</dbReference>
<evidence type="ECO:0000313" key="5">
    <source>
        <dbReference type="EMBL" id="KIH50664.1"/>
    </source>
</evidence>
<keyword evidence="1 4" id="KW-0285">Flavoprotein</keyword>
<dbReference type="GO" id="GO:0050661">
    <property type="term" value="F:NADP binding"/>
    <property type="evidence" value="ECO:0007669"/>
    <property type="project" value="InterPro"/>
</dbReference>
<dbReference type="EMBL" id="KN749055">
    <property type="protein sequence ID" value="KIH50664.1"/>
    <property type="molecule type" value="Genomic_DNA"/>
</dbReference>
<name>A0A0C2FVF3_9BILA</name>
<evidence type="ECO:0000256" key="4">
    <source>
        <dbReference type="RuleBase" id="RU361177"/>
    </source>
</evidence>
<evidence type="ECO:0000256" key="3">
    <source>
        <dbReference type="ARBA" id="ARBA00023002"/>
    </source>
</evidence>
<dbReference type="GO" id="GO:0004499">
    <property type="term" value="F:N,N-dimethylaniline monooxygenase activity"/>
    <property type="evidence" value="ECO:0007669"/>
    <property type="project" value="InterPro"/>
</dbReference>
<dbReference type="Pfam" id="PF00743">
    <property type="entry name" value="FMO-like"/>
    <property type="match status" value="1"/>
</dbReference>
<keyword evidence="2 4" id="KW-0274">FAD</keyword>
<keyword evidence="3 4" id="KW-0560">Oxidoreductase</keyword>
<proteinExistence type="inferred from homology"/>
<dbReference type="InterPro" id="IPR020946">
    <property type="entry name" value="Flavin_mOase-like"/>
</dbReference>
<dbReference type="AlphaFoldDB" id="A0A0C2FVF3"/>
<gene>
    <name evidence="5" type="ORF">ANCDUO_19255</name>
</gene>
<dbReference type="Proteomes" id="UP000054047">
    <property type="component" value="Unassembled WGS sequence"/>
</dbReference>
<protein>
    <recommendedName>
        <fullName evidence="4">Flavin-containing monooxygenase</fullName>
        <ecNumber evidence="4">1.-.-.-</ecNumber>
    </recommendedName>
</protein>
<keyword evidence="6" id="KW-1185">Reference proteome</keyword>
<evidence type="ECO:0000256" key="2">
    <source>
        <dbReference type="ARBA" id="ARBA00022827"/>
    </source>
</evidence>
<reference evidence="5 6" key="1">
    <citation type="submission" date="2013-12" db="EMBL/GenBank/DDBJ databases">
        <title>Draft genome of the parsitic nematode Ancylostoma duodenale.</title>
        <authorList>
            <person name="Mitreva M."/>
        </authorList>
    </citation>
    <scope>NUCLEOTIDE SEQUENCE [LARGE SCALE GENOMIC DNA]</scope>
    <source>
        <strain evidence="5 6">Zhejiang</strain>
    </source>
</reference>
<comment type="cofactor">
    <cofactor evidence="4">
        <name>FAD</name>
        <dbReference type="ChEBI" id="CHEBI:57692"/>
    </cofactor>
</comment>
<organism evidence="5 6">
    <name type="scientific">Ancylostoma duodenale</name>
    <dbReference type="NCBI Taxonomy" id="51022"/>
    <lineage>
        <taxon>Eukaryota</taxon>
        <taxon>Metazoa</taxon>
        <taxon>Ecdysozoa</taxon>
        <taxon>Nematoda</taxon>
        <taxon>Chromadorea</taxon>
        <taxon>Rhabditida</taxon>
        <taxon>Rhabditina</taxon>
        <taxon>Rhabditomorpha</taxon>
        <taxon>Strongyloidea</taxon>
        <taxon>Ancylostomatidae</taxon>
        <taxon>Ancylostomatinae</taxon>
        <taxon>Ancylostoma</taxon>
    </lineage>
</organism>
<sequence>MQARTVTHMWARRINCPSEDAMLSDIKAEKEATAMRYRCSARKASLQIDFINYMDQLGRIIGCVPDMGWKMFLKDPKLAFMYTCFSL</sequence>
<accession>A0A0C2FVF3</accession>
<evidence type="ECO:0000256" key="1">
    <source>
        <dbReference type="ARBA" id="ARBA00022630"/>
    </source>
</evidence>
<comment type="similarity">
    <text evidence="4">Belongs to the FMO family.</text>
</comment>
<dbReference type="EC" id="1.-.-.-" evidence="4"/>
<dbReference type="OrthoDB" id="5854069at2759"/>
<keyword evidence="4" id="KW-0503">Monooxygenase</keyword>
<evidence type="ECO:0000313" key="6">
    <source>
        <dbReference type="Proteomes" id="UP000054047"/>
    </source>
</evidence>